<comment type="caution">
    <text evidence="4">The sequence shown here is derived from an EMBL/GenBank/DDBJ whole genome shotgun (WGS) entry which is preliminary data.</text>
</comment>
<dbReference type="RefSeq" id="WP_162468261.1">
    <property type="nucleotide sequence ID" value="NZ_VJZD01000023.1"/>
</dbReference>
<accession>A0A5N8V7R1</accession>
<dbReference type="InterPro" id="IPR000182">
    <property type="entry name" value="GNAT_dom"/>
</dbReference>
<feature type="domain" description="N-acetyltransferase" evidence="3">
    <location>
        <begin position="1"/>
        <end position="148"/>
    </location>
</feature>
<dbReference type="AlphaFoldDB" id="A0A5N8V7R1"/>
<dbReference type="PROSITE" id="PS51186">
    <property type="entry name" value="GNAT"/>
    <property type="match status" value="1"/>
</dbReference>
<dbReference type="Proteomes" id="UP000325849">
    <property type="component" value="Unassembled WGS sequence"/>
</dbReference>
<dbReference type="Gene3D" id="3.40.630.30">
    <property type="match status" value="1"/>
</dbReference>
<keyword evidence="5" id="KW-1185">Reference proteome</keyword>
<proteinExistence type="predicted"/>
<keyword evidence="1 4" id="KW-0808">Transferase</keyword>
<evidence type="ECO:0000313" key="4">
    <source>
        <dbReference type="EMBL" id="MPY31301.1"/>
    </source>
</evidence>
<dbReference type="PANTHER" id="PTHR10545:SF29">
    <property type="entry name" value="GH14572P-RELATED"/>
    <property type="match status" value="1"/>
</dbReference>
<dbReference type="CDD" id="cd04301">
    <property type="entry name" value="NAT_SF"/>
    <property type="match status" value="1"/>
</dbReference>
<evidence type="ECO:0000256" key="2">
    <source>
        <dbReference type="ARBA" id="ARBA00023315"/>
    </source>
</evidence>
<name>A0A5N8V7R1_9ACTN</name>
<dbReference type="PANTHER" id="PTHR10545">
    <property type="entry name" value="DIAMINE N-ACETYLTRANSFERASE"/>
    <property type="match status" value="1"/>
</dbReference>
<evidence type="ECO:0000259" key="3">
    <source>
        <dbReference type="PROSITE" id="PS51186"/>
    </source>
</evidence>
<dbReference type="GO" id="GO:0008080">
    <property type="term" value="F:N-acetyltransferase activity"/>
    <property type="evidence" value="ECO:0007669"/>
    <property type="project" value="UniProtKB-ARBA"/>
</dbReference>
<evidence type="ECO:0000313" key="5">
    <source>
        <dbReference type="Proteomes" id="UP000325849"/>
    </source>
</evidence>
<dbReference type="SUPFAM" id="SSF55729">
    <property type="entry name" value="Acyl-CoA N-acyltransferases (Nat)"/>
    <property type="match status" value="1"/>
</dbReference>
<reference evidence="4 5" key="1">
    <citation type="submission" date="2019-07" db="EMBL/GenBank/DDBJ databases">
        <title>New species of Amycolatopsis and Streptomyces.</title>
        <authorList>
            <person name="Duangmal K."/>
            <person name="Teo W.F.A."/>
            <person name="Lipun K."/>
        </authorList>
    </citation>
    <scope>NUCLEOTIDE SEQUENCE [LARGE SCALE GENOMIC DNA]</scope>
    <source>
        <strain evidence="4 5">NBRC 109810</strain>
    </source>
</reference>
<organism evidence="4 5">
    <name type="scientific">Streptomyces adustus</name>
    <dbReference type="NCBI Taxonomy" id="1609272"/>
    <lineage>
        <taxon>Bacteria</taxon>
        <taxon>Bacillati</taxon>
        <taxon>Actinomycetota</taxon>
        <taxon>Actinomycetes</taxon>
        <taxon>Kitasatosporales</taxon>
        <taxon>Streptomycetaceae</taxon>
        <taxon>Streptomyces</taxon>
    </lineage>
</organism>
<dbReference type="EMBL" id="VJZD01000023">
    <property type="protein sequence ID" value="MPY31301.1"/>
    <property type="molecule type" value="Genomic_DNA"/>
</dbReference>
<evidence type="ECO:0000256" key="1">
    <source>
        <dbReference type="ARBA" id="ARBA00022679"/>
    </source>
</evidence>
<sequence>MRISEATEADAGEIAMLLGEVEAYYGGPDTAAPVDQVRAALFGGRAVATVLLARDDDQALLGFASYSFHWPAAGADTSIYLKELFVRETARRRGVAGALMDAVVEVGRRTGCSRLEWTADADNPPALAFYEARGAEENPGKVAYRQPL</sequence>
<dbReference type="InterPro" id="IPR051016">
    <property type="entry name" value="Diverse_Substrate_AcTransf"/>
</dbReference>
<keyword evidence="2" id="KW-0012">Acyltransferase</keyword>
<protein>
    <submittedName>
        <fullName evidence="4">GNAT family N-acetyltransferase</fullName>
    </submittedName>
</protein>
<gene>
    <name evidence="4" type="ORF">FNH09_08305</name>
</gene>
<dbReference type="InterPro" id="IPR016181">
    <property type="entry name" value="Acyl_CoA_acyltransferase"/>
</dbReference>
<dbReference type="Pfam" id="PF00583">
    <property type="entry name" value="Acetyltransf_1"/>
    <property type="match status" value="1"/>
</dbReference>